<comment type="function">
    <text evidence="5 6">Associates with the EF-Tu.GDP complex and induces the exchange of GDP to GTP. It remains bound to the aminoacyl-tRNA.EF-Tu.GTP complex up to the GTP hydrolysis stage on the ribosome.</text>
</comment>
<feature type="domain" description="Translation elongation factor EFTs/EF1B dimerisation" evidence="8">
    <location>
        <begin position="74"/>
        <end position="288"/>
    </location>
</feature>
<keyword evidence="4 5" id="KW-0648">Protein biosynthesis</keyword>
<comment type="caution">
    <text evidence="9">The sequence shown here is derived from an EMBL/GenBank/DDBJ whole genome shotgun (WGS) entry which is preliminary data.</text>
</comment>
<dbReference type="AlphaFoldDB" id="A0AAW6U4F1"/>
<keyword evidence="10" id="KW-1185">Reference proteome</keyword>
<dbReference type="HAMAP" id="MF_00050">
    <property type="entry name" value="EF_Ts"/>
    <property type="match status" value="1"/>
</dbReference>
<dbReference type="PROSITE" id="PS01126">
    <property type="entry name" value="EF_TS_1"/>
    <property type="match status" value="1"/>
</dbReference>
<dbReference type="RefSeq" id="WP_349246179.1">
    <property type="nucleotide sequence ID" value="NZ_JASCXX010000024.1"/>
</dbReference>
<dbReference type="FunFam" id="1.10.8.10:FF:000001">
    <property type="entry name" value="Elongation factor Ts"/>
    <property type="match status" value="1"/>
</dbReference>
<comment type="similarity">
    <text evidence="1 5 6">Belongs to the EF-Ts family.</text>
</comment>
<evidence type="ECO:0000313" key="10">
    <source>
        <dbReference type="Proteomes" id="UP001431776"/>
    </source>
</evidence>
<keyword evidence="3 5" id="KW-0251">Elongation factor</keyword>
<dbReference type="InterPro" id="IPR001816">
    <property type="entry name" value="Transl_elong_EFTs/EF1B"/>
</dbReference>
<dbReference type="PROSITE" id="PS01127">
    <property type="entry name" value="EF_TS_2"/>
    <property type="match status" value="1"/>
</dbReference>
<evidence type="ECO:0000256" key="6">
    <source>
        <dbReference type="RuleBase" id="RU000642"/>
    </source>
</evidence>
<organism evidence="9 10">
    <name type="scientific">Anaerobaca lacustris</name>
    <dbReference type="NCBI Taxonomy" id="3044600"/>
    <lineage>
        <taxon>Bacteria</taxon>
        <taxon>Pseudomonadati</taxon>
        <taxon>Planctomycetota</taxon>
        <taxon>Phycisphaerae</taxon>
        <taxon>Sedimentisphaerales</taxon>
        <taxon>Anaerobacaceae</taxon>
        <taxon>Anaerobaca</taxon>
    </lineage>
</organism>
<evidence type="ECO:0000259" key="8">
    <source>
        <dbReference type="Pfam" id="PF00889"/>
    </source>
</evidence>
<dbReference type="InterPro" id="IPR009060">
    <property type="entry name" value="UBA-like_sf"/>
</dbReference>
<sequence>MAEISASAVMKLRKMSGQGMMDCKKALSEAAGDVEQALEILRKKGLATLAKRAERETSNGVVVSATADGGKTGILASLCCETDFVAKSADFVAAANLLAEYALVCSADESADALLGTAKDGKAFNDVLTEIVSKTGEKTLVGDYARFRLDGPGLIATYIHFNSKVGTMIQIDASDAKVAEADALKRAAMDVAMHITASKPLALDKSGIDPELIEKEKAVYAEQVTGKPAEIVERIVEGKMKKFYAENCLLEQPFVKDDSKTVGQVIAEAAKASGGTAAIVRFVRFDVG</sequence>
<reference evidence="9" key="1">
    <citation type="submission" date="2023-05" db="EMBL/GenBank/DDBJ databases">
        <title>Anaerotaeda fermentans gen. nov., sp. nov., a novel anaerobic planctomycete of the new family within the order Sedimentisphaerales isolated from Taman Peninsula, Russia.</title>
        <authorList>
            <person name="Khomyakova M.A."/>
            <person name="Merkel A.Y."/>
            <person name="Slobodkin A.I."/>
        </authorList>
    </citation>
    <scope>NUCLEOTIDE SEQUENCE</scope>
    <source>
        <strain evidence="9">M17dextr</strain>
    </source>
</reference>
<dbReference type="Pfam" id="PF00889">
    <property type="entry name" value="EF_TS"/>
    <property type="match status" value="1"/>
</dbReference>
<dbReference type="Gene3D" id="1.10.286.20">
    <property type="match status" value="1"/>
</dbReference>
<evidence type="ECO:0000256" key="4">
    <source>
        <dbReference type="ARBA" id="ARBA00022917"/>
    </source>
</evidence>
<evidence type="ECO:0000256" key="2">
    <source>
        <dbReference type="ARBA" id="ARBA00016956"/>
    </source>
</evidence>
<evidence type="ECO:0000256" key="3">
    <source>
        <dbReference type="ARBA" id="ARBA00022768"/>
    </source>
</evidence>
<evidence type="ECO:0000256" key="5">
    <source>
        <dbReference type="HAMAP-Rule" id="MF_00050"/>
    </source>
</evidence>
<evidence type="ECO:0000256" key="7">
    <source>
        <dbReference type="RuleBase" id="RU000643"/>
    </source>
</evidence>
<dbReference type="PANTHER" id="PTHR11741">
    <property type="entry name" value="ELONGATION FACTOR TS"/>
    <property type="match status" value="1"/>
</dbReference>
<accession>A0AAW6U4F1</accession>
<dbReference type="NCBIfam" id="TIGR00116">
    <property type="entry name" value="tsf"/>
    <property type="match status" value="1"/>
</dbReference>
<dbReference type="GO" id="GO:0003746">
    <property type="term" value="F:translation elongation factor activity"/>
    <property type="evidence" value="ECO:0007669"/>
    <property type="project" value="UniProtKB-UniRule"/>
</dbReference>
<dbReference type="Gene3D" id="3.30.479.20">
    <property type="entry name" value="Elongation factor Ts, dimerisation domain"/>
    <property type="match status" value="2"/>
</dbReference>
<gene>
    <name evidence="5 9" type="primary">tsf</name>
    <name evidence="9" type="ORF">QJ522_17045</name>
</gene>
<dbReference type="PANTHER" id="PTHR11741:SF0">
    <property type="entry name" value="ELONGATION FACTOR TS, MITOCHONDRIAL"/>
    <property type="match status" value="1"/>
</dbReference>
<dbReference type="InterPro" id="IPR036402">
    <property type="entry name" value="EF-Ts_dimer_sf"/>
</dbReference>
<evidence type="ECO:0000256" key="1">
    <source>
        <dbReference type="ARBA" id="ARBA00005532"/>
    </source>
</evidence>
<dbReference type="CDD" id="cd14275">
    <property type="entry name" value="UBA_EF-Ts"/>
    <property type="match status" value="1"/>
</dbReference>
<feature type="region of interest" description="Involved in Mg(2+) ion dislocation from EF-Tu" evidence="5">
    <location>
        <begin position="82"/>
        <end position="85"/>
    </location>
</feature>
<proteinExistence type="inferred from homology"/>
<protein>
    <recommendedName>
        <fullName evidence="2 5">Elongation factor Ts</fullName>
        <shortName evidence="5">EF-Ts</shortName>
    </recommendedName>
</protein>
<dbReference type="InterPro" id="IPR014039">
    <property type="entry name" value="Transl_elong_EFTs/EF1B_dimer"/>
</dbReference>
<dbReference type="SUPFAM" id="SSF54713">
    <property type="entry name" value="Elongation factor Ts (EF-Ts), dimerisation domain"/>
    <property type="match status" value="2"/>
</dbReference>
<dbReference type="Gene3D" id="1.10.8.10">
    <property type="entry name" value="DNA helicase RuvA subunit, C-terminal domain"/>
    <property type="match status" value="1"/>
</dbReference>
<keyword evidence="5" id="KW-0963">Cytoplasm</keyword>
<name>A0AAW6U4F1_9BACT</name>
<dbReference type="GO" id="GO:0005737">
    <property type="term" value="C:cytoplasm"/>
    <property type="evidence" value="ECO:0007669"/>
    <property type="project" value="UniProtKB-SubCell"/>
</dbReference>
<evidence type="ECO:0000313" key="9">
    <source>
        <dbReference type="EMBL" id="MDI6450769.1"/>
    </source>
</evidence>
<dbReference type="InterPro" id="IPR018101">
    <property type="entry name" value="Transl_elong_Ts_CS"/>
</dbReference>
<comment type="subcellular location">
    <subcellularLocation>
        <location evidence="5 7">Cytoplasm</location>
    </subcellularLocation>
</comment>
<dbReference type="EMBL" id="JASCXX010000024">
    <property type="protein sequence ID" value="MDI6450769.1"/>
    <property type="molecule type" value="Genomic_DNA"/>
</dbReference>
<dbReference type="Proteomes" id="UP001431776">
    <property type="component" value="Unassembled WGS sequence"/>
</dbReference>
<dbReference type="SUPFAM" id="SSF46934">
    <property type="entry name" value="UBA-like"/>
    <property type="match status" value="1"/>
</dbReference>